<sequence length="116" mass="12312">MSGALNGPLLALVVFCVLAEAAREVCFKLASGTGGMRMFVHPAAFAGFVFWGTELVAWTYVLTRLPLSLAFPLMASSYMVIAIAGALIFKETLTFRHRVGVALITAGVLCIGLMGK</sequence>
<evidence type="ECO:0000256" key="2">
    <source>
        <dbReference type="ARBA" id="ARBA00022475"/>
    </source>
</evidence>
<dbReference type="InterPro" id="IPR037185">
    <property type="entry name" value="EmrE-like"/>
</dbReference>
<dbReference type="PANTHER" id="PTHR30561">
    <property type="entry name" value="SMR FAMILY PROTON-DEPENDENT DRUG EFFLUX TRANSPORTER SUGE"/>
    <property type="match status" value="1"/>
</dbReference>
<keyword evidence="4 6" id="KW-1133">Transmembrane helix</keyword>
<protein>
    <submittedName>
        <fullName evidence="7">Permease</fullName>
    </submittedName>
</protein>
<comment type="subcellular location">
    <subcellularLocation>
        <location evidence="1">Cell membrane</location>
        <topology evidence="1">Multi-pass membrane protein</topology>
    </subcellularLocation>
</comment>
<accession>A0ABX5NSB3</accession>
<evidence type="ECO:0000256" key="3">
    <source>
        <dbReference type="ARBA" id="ARBA00022692"/>
    </source>
</evidence>
<dbReference type="Gene3D" id="1.10.3730.20">
    <property type="match status" value="1"/>
</dbReference>
<evidence type="ECO:0000256" key="6">
    <source>
        <dbReference type="SAM" id="Phobius"/>
    </source>
</evidence>
<dbReference type="RefSeq" id="WP_110791346.1">
    <property type="nucleotide sequence ID" value="NZ_QJRY01000003.1"/>
</dbReference>
<feature type="transmembrane region" description="Helical" evidence="6">
    <location>
        <begin position="95"/>
        <end position="115"/>
    </location>
</feature>
<dbReference type="Proteomes" id="UP000247536">
    <property type="component" value="Unassembled WGS sequence"/>
</dbReference>
<keyword evidence="5 6" id="KW-0472">Membrane</keyword>
<comment type="caution">
    <text evidence="7">The sequence shown here is derived from an EMBL/GenBank/DDBJ whole genome shotgun (WGS) entry which is preliminary data.</text>
</comment>
<evidence type="ECO:0000313" key="8">
    <source>
        <dbReference type="Proteomes" id="UP000247536"/>
    </source>
</evidence>
<dbReference type="SUPFAM" id="SSF103481">
    <property type="entry name" value="Multidrug resistance efflux transporter EmrE"/>
    <property type="match status" value="1"/>
</dbReference>
<evidence type="ECO:0000313" key="7">
    <source>
        <dbReference type="EMBL" id="PYB74216.1"/>
    </source>
</evidence>
<dbReference type="EMBL" id="QJRY01000003">
    <property type="protein sequence ID" value="PYB74216.1"/>
    <property type="molecule type" value="Genomic_DNA"/>
</dbReference>
<proteinExistence type="predicted"/>
<evidence type="ECO:0000256" key="1">
    <source>
        <dbReference type="ARBA" id="ARBA00004651"/>
    </source>
</evidence>
<keyword evidence="3 6" id="KW-0812">Transmembrane</keyword>
<feature type="transmembrane region" description="Helical" evidence="6">
    <location>
        <begin position="69"/>
        <end position="89"/>
    </location>
</feature>
<organism evidence="7 8">
    <name type="scientific">Rhizobium wuzhouense</name>
    <dbReference type="NCBI Taxonomy" id="1986026"/>
    <lineage>
        <taxon>Bacteria</taxon>
        <taxon>Pseudomonadati</taxon>
        <taxon>Pseudomonadota</taxon>
        <taxon>Alphaproteobacteria</taxon>
        <taxon>Hyphomicrobiales</taxon>
        <taxon>Rhizobiaceae</taxon>
        <taxon>Rhizobium/Agrobacterium group</taxon>
        <taxon>Rhizobium</taxon>
    </lineage>
</organism>
<reference evidence="7 8" key="1">
    <citation type="submission" date="2018-06" db="EMBL/GenBank/DDBJ databases">
        <title>Rhizobium wuzhouense sp. nov., isolated from roots of Oryza officinalis.</title>
        <authorList>
            <person name="Yuan T."/>
        </authorList>
    </citation>
    <scope>NUCLEOTIDE SEQUENCE [LARGE SCALE GENOMIC DNA]</scope>
    <source>
        <strain evidence="7 8">W44</strain>
    </source>
</reference>
<gene>
    <name evidence="7" type="ORF">DMY87_11045</name>
</gene>
<name>A0ABX5NSB3_9HYPH</name>
<dbReference type="PANTHER" id="PTHR30561:SF9">
    <property type="entry name" value="4-AMINO-4-DEOXY-L-ARABINOSE-PHOSPHOUNDECAPRENOL FLIPPASE SUBUNIT ARNF-RELATED"/>
    <property type="match status" value="1"/>
</dbReference>
<keyword evidence="2" id="KW-1003">Cell membrane</keyword>
<dbReference type="InterPro" id="IPR000390">
    <property type="entry name" value="Small_drug/metabolite_transptr"/>
</dbReference>
<keyword evidence="8" id="KW-1185">Reference proteome</keyword>
<evidence type="ECO:0000256" key="4">
    <source>
        <dbReference type="ARBA" id="ARBA00022989"/>
    </source>
</evidence>
<evidence type="ECO:0000256" key="5">
    <source>
        <dbReference type="ARBA" id="ARBA00023136"/>
    </source>
</evidence>
<feature type="transmembrane region" description="Helical" evidence="6">
    <location>
        <begin position="39"/>
        <end position="62"/>
    </location>
</feature>